<evidence type="ECO:0000313" key="9">
    <source>
        <dbReference type="EMBL" id="RDW23113.1"/>
    </source>
</evidence>
<dbReference type="PROSITE" id="PS00218">
    <property type="entry name" value="AMINO_ACID_PERMEASE_1"/>
    <property type="match status" value="1"/>
</dbReference>
<dbReference type="PANTHER" id="PTHR43341">
    <property type="entry name" value="AMINO ACID PERMEASE"/>
    <property type="match status" value="1"/>
</dbReference>
<evidence type="ECO:0000256" key="6">
    <source>
        <dbReference type="ARBA" id="ARBA00022989"/>
    </source>
</evidence>
<dbReference type="OrthoDB" id="3900342at2759"/>
<dbReference type="FunFam" id="1.20.1740.10:FF:000001">
    <property type="entry name" value="Amino acid permease"/>
    <property type="match status" value="1"/>
</dbReference>
<dbReference type="VEuPathDB" id="FungiDB:YALI1_F02074g"/>
<dbReference type="InterPro" id="IPR004840">
    <property type="entry name" value="Amino_acid_permease_CS"/>
</dbReference>
<dbReference type="Pfam" id="PF00324">
    <property type="entry name" value="AA_permease"/>
    <property type="match status" value="1"/>
</dbReference>
<keyword evidence="4" id="KW-0812">Transmembrane</keyword>
<keyword evidence="3" id="KW-0813">Transport</keyword>
<evidence type="ECO:0000256" key="1">
    <source>
        <dbReference type="ARBA" id="ARBA00004141"/>
    </source>
</evidence>
<evidence type="ECO:0000256" key="3">
    <source>
        <dbReference type="ARBA" id="ARBA00022448"/>
    </source>
</evidence>
<accession>A0A371BYE7</accession>
<comment type="subcellular location">
    <subcellularLocation>
        <location evidence="1">Membrane</location>
        <topology evidence="1">Multi-pass membrane protein</topology>
    </subcellularLocation>
</comment>
<keyword evidence="7" id="KW-0472">Membrane</keyword>
<dbReference type="InterPro" id="IPR004841">
    <property type="entry name" value="AA-permease/SLC12A_dom"/>
</dbReference>
<evidence type="ECO:0000256" key="2">
    <source>
        <dbReference type="ARBA" id="ARBA00006983"/>
    </source>
</evidence>
<sequence length="556" mass="61911">MSRLSTDGNITVEAVPVKHDIGVDLEKDPKAFNEFSDDANSQTADHTVFPVDQDRLSRSLSGRQVQMIAIAGVIGTGLFLGTGKSLANGGPASMLICYTIMGFLVYLTMLSLGEMATYMPVAGSFCSYASRFVSESVGFSLTWNYWFNDVTSTASDLVALQLVFKYWSEFPGWAISLIFWVFLIVLNVIHVKAYGELEYWLALLKVVTIIVFIILGIVVNCGGNHDHEYLGFSYWHLEGAPFVNGFKGFASVFVTAAFAYGGTESIGITAGEQKNPTKSMPRVIKTVFWRIIIFYVLSILLIGINVPYNYPNLSSKETTTSPFTLVFQKAGSKVAGSFINAVIMTSVLSAGNHALFAGTRLLYTLAIQGYAPKFFGKLTKAKVPYVALLFTSLLSGLCFGSSFIGAGTLWSWLQNLVGVSNQLSWMLIGVTSIRFRKALDIQGKVHQLKYVNWTYPWGPWVVVILSAVIILIQGWSSFAPWNVSDFFSYYIELLVFPLLWLGWQLWSRTTLLIKPEDVDVETDRYHDTPEDLAEMEYEAQFKGWRKAVHLAKSFFV</sequence>
<keyword evidence="6" id="KW-1133">Transmembrane helix</keyword>
<evidence type="ECO:0000259" key="8">
    <source>
        <dbReference type="Pfam" id="PF00324"/>
    </source>
</evidence>
<evidence type="ECO:0000256" key="5">
    <source>
        <dbReference type="ARBA" id="ARBA00022970"/>
    </source>
</evidence>
<gene>
    <name evidence="9" type="ORF">B0I71DRAFT_136474</name>
</gene>
<feature type="domain" description="Amino acid permease/ SLC12A" evidence="8">
    <location>
        <begin position="65"/>
        <end position="510"/>
    </location>
</feature>
<evidence type="ECO:0000256" key="4">
    <source>
        <dbReference type="ARBA" id="ARBA00022692"/>
    </source>
</evidence>
<reference evidence="9 10" key="1">
    <citation type="submission" date="2018-07" db="EMBL/GenBank/DDBJ databases">
        <title>Draft Genome Assemblies for Five Robust Yarrowia lipolytica Strains Exhibiting High Lipid Production and Pentose Sugar Utilization and Sugar Alcohol Secretion from Undetoxified Lignocellulosic Biomass Hydrolysates.</title>
        <authorList>
            <consortium name="DOE Joint Genome Institute"/>
            <person name="Walker C."/>
            <person name="Ryu S."/>
            <person name="Na H."/>
            <person name="Zane M."/>
            <person name="LaButti K."/>
            <person name="Lipzen A."/>
            <person name="Haridas S."/>
            <person name="Barry K."/>
            <person name="Grigoriev I.V."/>
            <person name="Quarterman J."/>
            <person name="Slininger P."/>
            <person name="Dien B."/>
            <person name="Trinh C.T."/>
        </authorList>
    </citation>
    <scope>NUCLEOTIDE SEQUENCE [LARGE SCALE GENOMIC DNA]</scope>
    <source>
        <strain evidence="9 10">YB392</strain>
    </source>
</reference>
<organism evidence="9 10">
    <name type="scientific">Yarrowia lipolytica</name>
    <name type="common">Candida lipolytica</name>
    <dbReference type="NCBI Taxonomy" id="4952"/>
    <lineage>
        <taxon>Eukaryota</taxon>
        <taxon>Fungi</taxon>
        <taxon>Dikarya</taxon>
        <taxon>Ascomycota</taxon>
        <taxon>Saccharomycotina</taxon>
        <taxon>Dipodascomycetes</taxon>
        <taxon>Dipodascales</taxon>
        <taxon>Dipodascales incertae sedis</taxon>
        <taxon>Yarrowia</taxon>
    </lineage>
</organism>
<name>A0A371BYE7_YARLL</name>
<dbReference type="InterPro" id="IPR050524">
    <property type="entry name" value="APC_YAT"/>
</dbReference>
<dbReference type="GO" id="GO:0016020">
    <property type="term" value="C:membrane"/>
    <property type="evidence" value="ECO:0007669"/>
    <property type="project" value="UniProtKB-SubCell"/>
</dbReference>
<evidence type="ECO:0000256" key="7">
    <source>
        <dbReference type="ARBA" id="ARBA00023136"/>
    </source>
</evidence>
<dbReference type="AlphaFoldDB" id="A0A371BYE7"/>
<dbReference type="EMBL" id="KZ859112">
    <property type="protein sequence ID" value="RDW23113.1"/>
    <property type="molecule type" value="Genomic_DNA"/>
</dbReference>
<proteinExistence type="inferred from homology"/>
<dbReference type="PIRSF" id="PIRSF006060">
    <property type="entry name" value="AA_transporter"/>
    <property type="match status" value="1"/>
</dbReference>
<dbReference type="PANTHER" id="PTHR43341:SF3">
    <property type="entry name" value="AMINO-ACID PERMEASE PB1C11.02-RELATED"/>
    <property type="match status" value="1"/>
</dbReference>
<keyword evidence="5" id="KW-0029">Amino-acid transport</keyword>
<protein>
    <submittedName>
        <fullName evidence="9">Amino acid permease/ SLC12A domain-containing protein</fullName>
    </submittedName>
</protein>
<comment type="similarity">
    <text evidence="2">Belongs to the amino acid-polyamine-organocation (APC) superfamily. YAT (TC 2.A.3.10) family.</text>
</comment>
<dbReference type="GO" id="GO:0015171">
    <property type="term" value="F:amino acid transmembrane transporter activity"/>
    <property type="evidence" value="ECO:0007669"/>
    <property type="project" value="TreeGrafter"/>
</dbReference>
<dbReference type="Proteomes" id="UP000256601">
    <property type="component" value="Unassembled WGS sequence"/>
</dbReference>
<dbReference type="Gene3D" id="1.20.1740.10">
    <property type="entry name" value="Amino acid/polyamine transporter I"/>
    <property type="match status" value="1"/>
</dbReference>
<dbReference type="VEuPathDB" id="FungiDB:YALI0_F01254g"/>
<evidence type="ECO:0000313" key="10">
    <source>
        <dbReference type="Proteomes" id="UP000256601"/>
    </source>
</evidence>